<evidence type="ECO:0000313" key="2">
    <source>
        <dbReference type="Proteomes" id="UP001345963"/>
    </source>
</evidence>
<evidence type="ECO:0000313" key="1">
    <source>
        <dbReference type="EMBL" id="MED6241338.1"/>
    </source>
</evidence>
<comment type="caution">
    <text evidence="1">The sequence shown here is derived from an EMBL/GenBank/DDBJ whole genome shotgun (WGS) entry which is preliminary data.</text>
</comment>
<dbReference type="Proteomes" id="UP001345963">
    <property type="component" value="Unassembled WGS sequence"/>
</dbReference>
<keyword evidence="2" id="KW-1185">Reference proteome</keyword>
<sequence>MWGRMHTQFLLCLSHLRRENLKAALPSAAMGRIQLLPEYSNSAVPAAAAAAGRTWDGAQQAGNTNQNLIMTVKRICCLNFGTREFILNLADFTITTTTRERGTRSL</sequence>
<reference evidence="1 2" key="1">
    <citation type="submission" date="2021-07" db="EMBL/GenBank/DDBJ databases">
        <authorList>
            <person name="Palmer J.M."/>
        </authorList>
    </citation>
    <scope>NUCLEOTIDE SEQUENCE [LARGE SCALE GENOMIC DNA]</scope>
    <source>
        <strain evidence="1 2">AT_MEX2019</strain>
        <tissue evidence="1">Muscle</tissue>
    </source>
</reference>
<name>A0ABU7ATE3_9TELE</name>
<gene>
    <name evidence="1" type="ORF">ATANTOWER_010189</name>
</gene>
<accession>A0ABU7ATE3</accession>
<organism evidence="1 2">
    <name type="scientific">Ataeniobius toweri</name>
    <dbReference type="NCBI Taxonomy" id="208326"/>
    <lineage>
        <taxon>Eukaryota</taxon>
        <taxon>Metazoa</taxon>
        <taxon>Chordata</taxon>
        <taxon>Craniata</taxon>
        <taxon>Vertebrata</taxon>
        <taxon>Euteleostomi</taxon>
        <taxon>Actinopterygii</taxon>
        <taxon>Neopterygii</taxon>
        <taxon>Teleostei</taxon>
        <taxon>Neoteleostei</taxon>
        <taxon>Acanthomorphata</taxon>
        <taxon>Ovalentaria</taxon>
        <taxon>Atherinomorphae</taxon>
        <taxon>Cyprinodontiformes</taxon>
        <taxon>Goodeidae</taxon>
        <taxon>Ataeniobius</taxon>
    </lineage>
</organism>
<dbReference type="EMBL" id="JAHUTI010029731">
    <property type="protein sequence ID" value="MED6241338.1"/>
    <property type="molecule type" value="Genomic_DNA"/>
</dbReference>
<proteinExistence type="predicted"/>
<protein>
    <submittedName>
        <fullName evidence="1">Uncharacterized protein</fullName>
    </submittedName>
</protein>